<organism evidence="2 3">
    <name type="scientific">Chroococcidiopsis cubana SAG 39.79</name>
    <dbReference type="NCBI Taxonomy" id="388085"/>
    <lineage>
        <taxon>Bacteria</taxon>
        <taxon>Bacillati</taxon>
        <taxon>Cyanobacteriota</taxon>
        <taxon>Cyanophyceae</taxon>
        <taxon>Chroococcidiopsidales</taxon>
        <taxon>Chroococcidiopsidaceae</taxon>
        <taxon>Chroococcidiopsis</taxon>
    </lineage>
</organism>
<dbReference type="RefSeq" id="WP_106167997.1">
    <property type="nucleotide sequence ID" value="NZ_JAVKZF010000005.1"/>
</dbReference>
<protein>
    <submittedName>
        <fullName evidence="2">Uncharacterized protein</fullName>
    </submittedName>
</protein>
<dbReference type="Proteomes" id="UP000282574">
    <property type="component" value="Unassembled WGS sequence"/>
</dbReference>
<keyword evidence="1" id="KW-1133">Transmembrane helix</keyword>
<feature type="transmembrane region" description="Helical" evidence="1">
    <location>
        <begin position="6"/>
        <end position="27"/>
    </location>
</feature>
<comment type="caution">
    <text evidence="2">The sequence shown here is derived from an EMBL/GenBank/DDBJ whole genome shotgun (WGS) entry which is preliminary data.</text>
</comment>
<evidence type="ECO:0000256" key="1">
    <source>
        <dbReference type="SAM" id="Phobius"/>
    </source>
</evidence>
<evidence type="ECO:0000313" key="2">
    <source>
        <dbReference type="EMBL" id="RUT14036.1"/>
    </source>
</evidence>
<name>A0AB37URY8_9CYAN</name>
<sequence>MIQDLLSFAIDVITLSYITILALEFFIDILPPQLPIYSSTTDLRAVTERVKYLSDERDSNWYTQQFNFKYL</sequence>
<reference evidence="2 3" key="1">
    <citation type="journal article" date="2019" name="Genome Biol. Evol.">
        <title>Day and night: Metabolic profiles and evolutionary relationships of six axenic non-marine cyanobacteria.</title>
        <authorList>
            <person name="Will S.E."/>
            <person name="Henke P."/>
            <person name="Boedeker C."/>
            <person name="Huang S."/>
            <person name="Brinkmann H."/>
            <person name="Rohde M."/>
            <person name="Jarek M."/>
            <person name="Friedl T."/>
            <person name="Seufert S."/>
            <person name="Schumacher M."/>
            <person name="Overmann J."/>
            <person name="Neumann-Schaal M."/>
            <person name="Petersen J."/>
        </authorList>
    </citation>
    <scope>NUCLEOTIDE SEQUENCE [LARGE SCALE GENOMIC DNA]</scope>
    <source>
        <strain evidence="2 3">SAG 39.79</strain>
    </source>
</reference>
<dbReference type="AlphaFoldDB" id="A0AB37URY8"/>
<proteinExistence type="predicted"/>
<evidence type="ECO:0000313" key="3">
    <source>
        <dbReference type="Proteomes" id="UP000282574"/>
    </source>
</evidence>
<keyword evidence="1" id="KW-0812">Transmembrane</keyword>
<dbReference type="EMBL" id="RSCK01000003">
    <property type="protein sequence ID" value="RUT14036.1"/>
    <property type="molecule type" value="Genomic_DNA"/>
</dbReference>
<keyword evidence="3" id="KW-1185">Reference proteome</keyword>
<keyword evidence="1" id="KW-0472">Membrane</keyword>
<accession>A0AB37URY8</accession>
<gene>
    <name evidence="2" type="ORF">DSM107010_05190</name>
</gene>